<accession>A0AA88UEQ7</accession>
<proteinExistence type="predicted"/>
<sequence>MMQIKEDDQFFSRVMSKESSMKNPSFRVYYGGVAGAVPFTWESQPGTPKHKFSDHSLPPLTPPPSYYSINNEKHTKKHFSKSKQLLHNLFLRINLKKASQAIMPTSPSSSLGSSSSWSSSRSSMSSVPMTPSKAYRRRRRFLSMGSLDDRIIVDDEEHVSHGSPDSMLCFGVNHRDKEYGGYSVVIMKKALLSMVGRRSG</sequence>
<dbReference type="EMBL" id="JAVXUO010001488">
    <property type="protein sequence ID" value="KAK2981810.1"/>
    <property type="molecule type" value="Genomic_DNA"/>
</dbReference>
<evidence type="ECO:0000313" key="3">
    <source>
        <dbReference type="Proteomes" id="UP001187471"/>
    </source>
</evidence>
<keyword evidence="3" id="KW-1185">Reference proteome</keyword>
<dbReference type="AlphaFoldDB" id="A0AA88UEQ7"/>
<gene>
    <name evidence="2" type="ORF">RJ640_010327</name>
</gene>
<protein>
    <submittedName>
        <fullName evidence="2">Uncharacterized protein</fullName>
    </submittedName>
</protein>
<dbReference type="PANTHER" id="PTHR33257:SF58">
    <property type="entry name" value="REJ DOMAIN-CONTAINING PROTEIN"/>
    <property type="match status" value="1"/>
</dbReference>
<dbReference type="Proteomes" id="UP001187471">
    <property type="component" value="Unassembled WGS sequence"/>
</dbReference>
<evidence type="ECO:0000313" key="2">
    <source>
        <dbReference type="EMBL" id="KAK2981810.1"/>
    </source>
</evidence>
<comment type="caution">
    <text evidence="2">The sequence shown here is derived from an EMBL/GenBank/DDBJ whole genome shotgun (WGS) entry which is preliminary data.</text>
</comment>
<organism evidence="2 3">
    <name type="scientific">Escallonia rubra</name>
    <dbReference type="NCBI Taxonomy" id="112253"/>
    <lineage>
        <taxon>Eukaryota</taxon>
        <taxon>Viridiplantae</taxon>
        <taxon>Streptophyta</taxon>
        <taxon>Embryophyta</taxon>
        <taxon>Tracheophyta</taxon>
        <taxon>Spermatophyta</taxon>
        <taxon>Magnoliopsida</taxon>
        <taxon>eudicotyledons</taxon>
        <taxon>Gunneridae</taxon>
        <taxon>Pentapetalae</taxon>
        <taxon>asterids</taxon>
        <taxon>campanulids</taxon>
        <taxon>Escalloniales</taxon>
        <taxon>Escalloniaceae</taxon>
        <taxon>Escallonia</taxon>
    </lineage>
</organism>
<feature type="region of interest" description="Disordered" evidence="1">
    <location>
        <begin position="102"/>
        <end position="131"/>
    </location>
</feature>
<dbReference type="PANTHER" id="PTHR33257">
    <property type="entry name" value="OS05G0165500 PROTEIN"/>
    <property type="match status" value="1"/>
</dbReference>
<feature type="compositionally biased region" description="Low complexity" evidence="1">
    <location>
        <begin position="106"/>
        <end position="126"/>
    </location>
</feature>
<name>A0AA88UEQ7_9ASTE</name>
<reference evidence="2" key="1">
    <citation type="submission" date="2022-12" db="EMBL/GenBank/DDBJ databases">
        <title>Draft genome assemblies for two species of Escallonia (Escalloniales).</title>
        <authorList>
            <person name="Chanderbali A."/>
            <person name="Dervinis C."/>
            <person name="Anghel I."/>
            <person name="Soltis D."/>
            <person name="Soltis P."/>
            <person name="Zapata F."/>
        </authorList>
    </citation>
    <scope>NUCLEOTIDE SEQUENCE</scope>
    <source>
        <strain evidence="2">UCBG92.1500</strain>
        <tissue evidence="2">Leaf</tissue>
    </source>
</reference>
<evidence type="ECO:0000256" key="1">
    <source>
        <dbReference type="SAM" id="MobiDB-lite"/>
    </source>
</evidence>